<evidence type="ECO:0000313" key="2">
    <source>
        <dbReference type="Proteomes" id="UP000054565"/>
    </source>
</evidence>
<sequence>MTRTVFTHPVRTLRRQGLGSHRNTGTVKNCIDLYVASKIASFASTPVSTDQSGYNKDGLKSCSENQAGGDNYPTGKLRHPSTLRQMVAATWDCGNSQPATSPSRPSGDKSCLSDPSLWIRWQNSRKYTKLLSRPLSLPRKYPYERRALIVTMVVYIKLQNNL</sequence>
<name>A0A0J6YD07_COCIT</name>
<protein>
    <submittedName>
        <fullName evidence="1">Uncharacterized protein</fullName>
    </submittedName>
</protein>
<accession>A0A0J6YD07</accession>
<dbReference type="Proteomes" id="UP000054565">
    <property type="component" value="Unassembled WGS sequence"/>
</dbReference>
<dbReference type="AlphaFoldDB" id="A0A0J6YD07"/>
<proteinExistence type="predicted"/>
<evidence type="ECO:0000313" key="1">
    <source>
        <dbReference type="EMBL" id="KMP04773.1"/>
    </source>
</evidence>
<reference evidence="2" key="1">
    <citation type="journal article" date="2010" name="Genome Res.">
        <title>Population genomic sequencing of Coccidioides fungi reveals recent hybridization and transposon control.</title>
        <authorList>
            <person name="Neafsey D.E."/>
            <person name="Barker B.M."/>
            <person name="Sharpton T.J."/>
            <person name="Stajich J.E."/>
            <person name="Park D.J."/>
            <person name="Whiston E."/>
            <person name="Hung C.-Y."/>
            <person name="McMahan C."/>
            <person name="White J."/>
            <person name="Sykes S."/>
            <person name="Heiman D."/>
            <person name="Young S."/>
            <person name="Zeng Q."/>
            <person name="Abouelleil A."/>
            <person name="Aftuck L."/>
            <person name="Bessette D."/>
            <person name="Brown A."/>
            <person name="FitzGerald M."/>
            <person name="Lui A."/>
            <person name="Macdonald J.P."/>
            <person name="Priest M."/>
            <person name="Orbach M.J."/>
            <person name="Galgiani J.N."/>
            <person name="Kirkland T.N."/>
            <person name="Cole G.T."/>
            <person name="Birren B.W."/>
            <person name="Henn M.R."/>
            <person name="Taylor J.W."/>
            <person name="Rounsley S.D."/>
        </authorList>
    </citation>
    <scope>NUCLEOTIDE SEQUENCE [LARGE SCALE GENOMIC DNA]</scope>
    <source>
        <strain evidence="2">RMSCC 2394</strain>
    </source>
</reference>
<organism evidence="1 2">
    <name type="scientific">Coccidioides immitis RMSCC 2394</name>
    <dbReference type="NCBI Taxonomy" id="404692"/>
    <lineage>
        <taxon>Eukaryota</taxon>
        <taxon>Fungi</taxon>
        <taxon>Dikarya</taxon>
        <taxon>Ascomycota</taxon>
        <taxon>Pezizomycotina</taxon>
        <taxon>Eurotiomycetes</taxon>
        <taxon>Eurotiomycetidae</taxon>
        <taxon>Onygenales</taxon>
        <taxon>Onygenaceae</taxon>
        <taxon>Coccidioides</taxon>
    </lineage>
</organism>
<gene>
    <name evidence="1" type="ORF">CIRG_04454</name>
</gene>
<dbReference type="EMBL" id="DS028095">
    <property type="protein sequence ID" value="KMP04773.1"/>
    <property type="molecule type" value="Genomic_DNA"/>
</dbReference>